<dbReference type="SUPFAM" id="SSF55729">
    <property type="entry name" value="Acyl-CoA N-acyltransferases (Nat)"/>
    <property type="match status" value="1"/>
</dbReference>
<protein>
    <recommendedName>
        <fullName evidence="1">N-acetyltransferase domain-containing protein</fullName>
    </recommendedName>
</protein>
<reference evidence="2 3" key="1">
    <citation type="journal article" date="2017" name="Antonie Van Leeuwenhoek">
        <title>Rhizobium rhizosphaerae sp. nov., a novel species isolated from rice rhizosphere.</title>
        <authorList>
            <person name="Zhao J.J."/>
            <person name="Zhang J."/>
            <person name="Zhang R.J."/>
            <person name="Zhang C.W."/>
            <person name="Yin H.Q."/>
            <person name="Zhang X.X."/>
        </authorList>
    </citation>
    <scope>NUCLEOTIDE SEQUENCE [LARGE SCALE GENOMIC DNA]</scope>
    <source>
        <strain evidence="2 3">S18K6</strain>
    </source>
</reference>
<sequence length="252" mass="27167">MIDWQLHFSMGNGSIIEDSKGDIAGCILWWDYGSNYATVGLVVVPSHMQGNGLGRTLMDTVMSQTGARSLQLVATVAGKRLYQQCGFVERGAIYQVQGQLTTQPVPTESNLDIEAIDDTSLNDMQALDACTYGCSRQKLLTAVAQSGKGLIAYRDDKAVGFAMLRTSGHGQTLGPVLAESDNIAKALISRLLCNETGFIRFDLSENALNIKPWLESFGLTEVDKVSLMVKGAFLPSNASGVRIYSLVSQAFG</sequence>
<feature type="domain" description="N-acetyltransferase" evidence="1">
    <location>
        <begin position="1"/>
        <end position="112"/>
    </location>
</feature>
<evidence type="ECO:0000313" key="3">
    <source>
        <dbReference type="Proteomes" id="UP000006320"/>
    </source>
</evidence>
<dbReference type="EMBL" id="BAEM01000006">
    <property type="protein sequence ID" value="GAC08307.1"/>
    <property type="molecule type" value="Genomic_DNA"/>
</dbReference>
<organism evidence="2 3">
    <name type="scientific">Paraglaciecola chathamensis S18K6</name>
    <dbReference type="NCBI Taxonomy" id="1127672"/>
    <lineage>
        <taxon>Bacteria</taxon>
        <taxon>Pseudomonadati</taxon>
        <taxon>Pseudomonadota</taxon>
        <taxon>Gammaproteobacteria</taxon>
        <taxon>Alteromonadales</taxon>
        <taxon>Alteromonadaceae</taxon>
        <taxon>Paraglaciecola</taxon>
    </lineage>
</organism>
<dbReference type="Gene3D" id="3.40.630.30">
    <property type="match status" value="1"/>
</dbReference>
<dbReference type="PANTHER" id="PTHR47237">
    <property type="entry name" value="SLL0310 PROTEIN"/>
    <property type="match status" value="1"/>
</dbReference>
<dbReference type="InterPro" id="IPR016181">
    <property type="entry name" value="Acyl_CoA_acyltransferase"/>
</dbReference>
<dbReference type="PANTHER" id="PTHR47237:SF2">
    <property type="entry name" value="BLL4206 PROTEIN"/>
    <property type="match status" value="1"/>
</dbReference>
<accession>A0AAV3UT99</accession>
<dbReference type="Proteomes" id="UP000006320">
    <property type="component" value="Unassembled WGS sequence"/>
</dbReference>
<dbReference type="InterPro" id="IPR000182">
    <property type="entry name" value="GNAT_dom"/>
</dbReference>
<dbReference type="PROSITE" id="PS51186">
    <property type="entry name" value="GNAT"/>
    <property type="match status" value="1"/>
</dbReference>
<dbReference type="Gene3D" id="3.40.630.90">
    <property type="match status" value="1"/>
</dbReference>
<dbReference type="GO" id="GO:0016747">
    <property type="term" value="F:acyltransferase activity, transferring groups other than amino-acyl groups"/>
    <property type="evidence" value="ECO:0007669"/>
    <property type="project" value="InterPro"/>
</dbReference>
<name>A0AAV3UT99_9ALTE</name>
<dbReference type="Pfam" id="PF13508">
    <property type="entry name" value="Acetyltransf_7"/>
    <property type="match status" value="1"/>
</dbReference>
<evidence type="ECO:0000259" key="1">
    <source>
        <dbReference type="PROSITE" id="PS51186"/>
    </source>
</evidence>
<dbReference type="Pfam" id="PF18014">
    <property type="entry name" value="Acetyltransf_18"/>
    <property type="match status" value="1"/>
</dbReference>
<comment type="caution">
    <text evidence="2">The sequence shown here is derived from an EMBL/GenBank/DDBJ whole genome shotgun (WGS) entry which is preliminary data.</text>
</comment>
<proteinExistence type="predicted"/>
<evidence type="ECO:0000313" key="2">
    <source>
        <dbReference type="EMBL" id="GAC08307.1"/>
    </source>
</evidence>
<dbReference type="CDD" id="cd04301">
    <property type="entry name" value="NAT_SF"/>
    <property type="match status" value="1"/>
</dbReference>
<dbReference type="AlphaFoldDB" id="A0AAV3UT99"/>
<dbReference type="InterPro" id="IPR052729">
    <property type="entry name" value="Acyl/Acetyltrans_Enzymes"/>
</dbReference>
<dbReference type="InterPro" id="IPR041496">
    <property type="entry name" value="YitH/HolE_GNAT"/>
</dbReference>
<gene>
    <name evidence="2" type="ORF">GCHA_0343</name>
</gene>